<comment type="caution">
    <text evidence="2">The sequence shown here is derived from an EMBL/GenBank/DDBJ whole genome shotgun (WGS) entry which is preliminary data.</text>
</comment>
<evidence type="ECO:0000313" key="2">
    <source>
        <dbReference type="EMBL" id="CAF3721139.1"/>
    </source>
</evidence>
<dbReference type="InterPro" id="IPR032675">
    <property type="entry name" value="LRR_dom_sf"/>
</dbReference>
<keyword evidence="1" id="KW-0677">Repeat</keyword>
<accession>A0A818W5Z5</accession>
<dbReference type="PANTHER" id="PTHR24111:SF0">
    <property type="entry name" value="LEUCINE-RICH REPEAT-CONTAINING PROTEIN"/>
    <property type="match status" value="1"/>
</dbReference>
<proteinExistence type="predicted"/>
<protein>
    <submittedName>
        <fullName evidence="2">Uncharacterized protein</fullName>
    </submittedName>
</protein>
<evidence type="ECO:0000256" key="1">
    <source>
        <dbReference type="ARBA" id="ARBA00022737"/>
    </source>
</evidence>
<gene>
    <name evidence="2" type="ORF">KIK155_LOCUS27989</name>
</gene>
<organism evidence="2 3">
    <name type="scientific">Rotaria socialis</name>
    <dbReference type="NCBI Taxonomy" id="392032"/>
    <lineage>
        <taxon>Eukaryota</taxon>
        <taxon>Metazoa</taxon>
        <taxon>Spiralia</taxon>
        <taxon>Gnathifera</taxon>
        <taxon>Rotifera</taxon>
        <taxon>Eurotatoria</taxon>
        <taxon>Bdelloidea</taxon>
        <taxon>Philodinida</taxon>
        <taxon>Philodinidae</taxon>
        <taxon>Rotaria</taxon>
    </lineage>
</organism>
<dbReference type="Gene3D" id="3.80.10.10">
    <property type="entry name" value="Ribonuclease Inhibitor"/>
    <property type="match status" value="3"/>
</dbReference>
<dbReference type="AlphaFoldDB" id="A0A818W5Z5"/>
<sequence length="318" mass="35945">MGTFNHIVASFQTPFWLQEKRWFPTRGYAFKSRTLELHTTTMHMPDTDNFFKVENLAESNTYCFVGEPPKCDREKTLRQLSLDGNKIEDDGAQHLAAALLSNTTLVSLDLRNNNLSDIGIGLIADTLRKNTTLSRIDLTGNPSNLCTVITIMQRMKCDMSLNNLKVQGCQVGNKGLQYLTDIFQYNKAIVTTNLDNNETDDNGVKHFAYVLRNNPESILWIRDSSIYDMFCGKTLTTLSLSSNRICDDGIKHLVDAIQNNTTLAALDLEGNQIEDREVKYLADLLRTSKTLITMNLQKNRIGVIDAEHLREALQMNTV</sequence>
<dbReference type="InterPro" id="IPR052201">
    <property type="entry name" value="LRR-containing_regulator"/>
</dbReference>
<dbReference type="PANTHER" id="PTHR24111">
    <property type="entry name" value="LEUCINE-RICH REPEAT-CONTAINING PROTEIN 34"/>
    <property type="match status" value="1"/>
</dbReference>
<dbReference type="Proteomes" id="UP000663865">
    <property type="component" value="Unassembled WGS sequence"/>
</dbReference>
<evidence type="ECO:0000313" key="3">
    <source>
        <dbReference type="Proteomes" id="UP000663865"/>
    </source>
</evidence>
<name>A0A818W5Z5_9BILA</name>
<reference evidence="2" key="1">
    <citation type="submission" date="2021-02" db="EMBL/GenBank/DDBJ databases">
        <authorList>
            <person name="Nowell W R."/>
        </authorList>
    </citation>
    <scope>NUCLEOTIDE SEQUENCE</scope>
</reference>
<dbReference type="EMBL" id="CAJNYV010005069">
    <property type="protein sequence ID" value="CAF3721139.1"/>
    <property type="molecule type" value="Genomic_DNA"/>
</dbReference>
<dbReference type="Pfam" id="PF13516">
    <property type="entry name" value="LRR_6"/>
    <property type="match status" value="4"/>
</dbReference>
<dbReference type="SUPFAM" id="SSF52047">
    <property type="entry name" value="RNI-like"/>
    <property type="match status" value="1"/>
</dbReference>
<dbReference type="InterPro" id="IPR001611">
    <property type="entry name" value="Leu-rich_rpt"/>
</dbReference>
<dbReference type="SMART" id="SM00368">
    <property type="entry name" value="LRR_RI"/>
    <property type="match status" value="7"/>
</dbReference>